<evidence type="ECO:0000256" key="4">
    <source>
        <dbReference type="ARBA" id="ARBA00023136"/>
    </source>
</evidence>
<comment type="subcellular location">
    <subcellularLocation>
        <location evidence="5">Cell membrane</location>
        <topology evidence="5">Multi-pass membrane protein</topology>
    </subcellularLocation>
    <subcellularLocation>
        <location evidence="1">Membrane</location>
        <topology evidence="1">Multi-pass membrane protein</topology>
    </subcellularLocation>
</comment>
<reference evidence="6 7" key="1">
    <citation type="journal article" date="2010" name="Proc. Natl. Acad. Sci. U.S.A.">
        <title>Enigmatic, ultrasmall, uncultivated Archaea.</title>
        <authorList>
            <person name="Baker B.J."/>
            <person name="Comolli L.R."/>
            <person name="Dick G.J."/>
            <person name="Hauser L.J."/>
            <person name="Hyatt D."/>
            <person name="Dill B.D."/>
            <person name="Land M.L."/>
            <person name="Verberkmoes N.C."/>
            <person name="Hettich R.L."/>
            <person name="Banfield J.F."/>
        </authorList>
    </citation>
    <scope>NUCLEOTIDE SEQUENCE [LARGE SCALE GENOMIC DNA]</scope>
</reference>
<keyword evidence="3 5" id="KW-1133">Transmembrane helix</keyword>
<feature type="transmembrane region" description="Helical" evidence="5">
    <location>
        <begin position="100"/>
        <end position="121"/>
    </location>
</feature>
<evidence type="ECO:0000313" key="6">
    <source>
        <dbReference type="EMBL" id="EEZ92549.1"/>
    </source>
</evidence>
<evidence type="ECO:0000256" key="1">
    <source>
        <dbReference type="ARBA" id="ARBA00004141"/>
    </source>
</evidence>
<dbReference type="PANTHER" id="PTHR43701:SF2">
    <property type="entry name" value="MEMBRANE TRANSPORTER PROTEIN YJNA-RELATED"/>
    <property type="match status" value="1"/>
</dbReference>
<dbReference type="AlphaFoldDB" id="D2EGF1"/>
<accession>D2EGF1</accession>
<dbReference type="GO" id="GO:0005886">
    <property type="term" value="C:plasma membrane"/>
    <property type="evidence" value="ECO:0007669"/>
    <property type="project" value="UniProtKB-SubCell"/>
</dbReference>
<proteinExistence type="inferred from homology"/>
<keyword evidence="5" id="KW-1003">Cell membrane</keyword>
<feature type="transmembrane region" description="Helical" evidence="5">
    <location>
        <begin position="238"/>
        <end position="257"/>
    </location>
</feature>
<feature type="transmembrane region" description="Helical" evidence="5">
    <location>
        <begin position="176"/>
        <end position="195"/>
    </location>
</feature>
<feature type="transmembrane region" description="Helical" evidence="5">
    <location>
        <begin position="142"/>
        <end position="164"/>
    </location>
</feature>
<evidence type="ECO:0000256" key="2">
    <source>
        <dbReference type="ARBA" id="ARBA00022692"/>
    </source>
</evidence>
<organism evidence="6 7">
    <name type="scientific">Candidatus Parvarchaeum acidiphilum ARMAN-4</name>
    <dbReference type="NCBI Taxonomy" id="662760"/>
    <lineage>
        <taxon>Archaea</taxon>
        <taxon>Candidatus Parvarchaeota</taxon>
        <taxon>Candidatus Parvarchaeum</taxon>
    </lineage>
</organism>
<keyword evidence="2 5" id="KW-0812">Transmembrane</keyword>
<keyword evidence="4 5" id="KW-0472">Membrane</keyword>
<evidence type="ECO:0000256" key="3">
    <source>
        <dbReference type="ARBA" id="ARBA00022989"/>
    </source>
</evidence>
<protein>
    <recommendedName>
        <fullName evidence="5">Probable membrane transporter protein</fullName>
    </recommendedName>
</protein>
<evidence type="ECO:0000313" key="7">
    <source>
        <dbReference type="Proteomes" id="UP000009375"/>
    </source>
</evidence>
<name>D2EGF1_PARA4</name>
<evidence type="ECO:0000256" key="5">
    <source>
        <dbReference type="RuleBase" id="RU363041"/>
    </source>
</evidence>
<gene>
    <name evidence="6" type="ORF">BJBARM4_0850</name>
</gene>
<dbReference type="Pfam" id="PF01925">
    <property type="entry name" value="TauE"/>
    <property type="match status" value="1"/>
</dbReference>
<comment type="similarity">
    <text evidence="5">Belongs to the 4-toluene sulfonate uptake permease (TSUP) (TC 2.A.102) family.</text>
</comment>
<dbReference type="EMBL" id="GG730074">
    <property type="protein sequence ID" value="EEZ92549.1"/>
    <property type="molecule type" value="Genomic_DNA"/>
</dbReference>
<dbReference type="InterPro" id="IPR002781">
    <property type="entry name" value="TM_pro_TauE-like"/>
</dbReference>
<feature type="transmembrane region" description="Helical" evidence="5">
    <location>
        <begin position="207"/>
        <end position="226"/>
    </location>
</feature>
<sequence>MLAIFIIIPIFAMFVAFIGNMAGIGGGALFVLFFLYYLGLSSFYASGLSLIAISTSSIIGSYSNIRHGFVNLHLFKILLAMGLIGVLLGSLLSFIVPTAIFKGVFGFIPLTIGVFSLIATIKQRKIKNYKIPKNKFGKDVSVISLIAGAISGFTGMGIGGITGTYMTAVHKMNPKIIFSTIILAMIITSIFGGLLHLGTINFSKDTLLYIPFIIIGAAIGAFIGARVSGIVKSKNLRLFQSLVIIFTGLLAISIYLFI</sequence>
<feature type="transmembrane region" description="Helical" evidence="5">
    <location>
        <begin position="7"/>
        <end position="37"/>
    </location>
</feature>
<dbReference type="InterPro" id="IPR051598">
    <property type="entry name" value="TSUP/Inactive_protease-like"/>
</dbReference>
<dbReference type="Proteomes" id="UP000009375">
    <property type="component" value="Unassembled WGS sequence"/>
</dbReference>
<feature type="transmembrane region" description="Helical" evidence="5">
    <location>
        <begin position="74"/>
        <end position="94"/>
    </location>
</feature>
<dbReference type="PANTHER" id="PTHR43701">
    <property type="entry name" value="MEMBRANE TRANSPORTER PROTEIN MJ0441-RELATED"/>
    <property type="match status" value="1"/>
</dbReference>